<dbReference type="Proteomes" id="UP000025171">
    <property type="component" value="Unassembled WGS sequence"/>
</dbReference>
<keyword evidence="3" id="KW-0998">Cell outer membrane</keyword>
<dbReference type="InterPro" id="IPR006860">
    <property type="entry name" value="FecR"/>
</dbReference>
<dbReference type="EMBL" id="ARYK01000002">
    <property type="protein sequence ID" value="KCZ93432.1"/>
    <property type="molecule type" value="Genomic_DNA"/>
</dbReference>
<proteinExistence type="predicted"/>
<dbReference type="PATRIC" id="fig|1280950.3.peg.1254"/>
<organism evidence="6 7">
    <name type="scientific">Hyphomonas johnsonii MHS-2</name>
    <dbReference type="NCBI Taxonomy" id="1280950"/>
    <lineage>
        <taxon>Bacteria</taxon>
        <taxon>Pseudomonadati</taxon>
        <taxon>Pseudomonadota</taxon>
        <taxon>Alphaproteobacteria</taxon>
        <taxon>Hyphomonadales</taxon>
        <taxon>Hyphomonadaceae</taxon>
        <taxon>Hyphomonas</taxon>
    </lineage>
</organism>
<feature type="domain" description="FecR protein" evidence="5">
    <location>
        <begin position="44"/>
        <end position="138"/>
    </location>
</feature>
<dbReference type="PROSITE" id="PS50005">
    <property type="entry name" value="TPR"/>
    <property type="match status" value="1"/>
</dbReference>
<sequence>MSDRPQESIGEIIDTKGEEEFLPTELTDWRKATVTQALINGDFLRTGEFGGLGISFKDRTQMRLHANSKLQISEEGTGGSARKFVLSAGRFWSRASKPDRPLIIETPTATAAIRGTDWYMEVLGDGASRLVVLDGEVRYFNEFGEIRVGSGISAIARPGEAPEIELVVSSPDRPRWALLPRSDWAIFLPIDAVADEAAGSGERAAFEAIQKGSIPDLRAALAANPASGSKHHMVAAAILKVVERDPQGALNLLDQVESITPLQPVNLQGAEPGHSGLIKVSGEAQTQPSVDGRHSEALARLVLALRVGANLDLARFDDALRFLAAYDRRFGSDVSSKALRAYLEIYAGRIESASIISQDLTQTNDHDVRVAVLASLVAVMNGDDAALNIATASAVDIAPENATAWYWRSLYLASAGGVGFEEVSAALDRVLVLNPDAVGAWTALGQLRASAGDRTGALAAYDRALAIQPLEPYALTGKSFAYIAQDRLDLAEAVFAALSEGARLHPEIQSAITVIRLMQNRAEEAAMAAGRIISANPARPGATALGAMAHWQAGRHDLGVEMMNNAIRLDPNDAFSAQAGSVMAQDQYRAGDAIALARAAFAADARSRGAGLVDLPASQSGRIDIGSAFRNMGLDAQGERYSSQVANQFNANTAFAYAGIYPDSLARQSSTSTGLLLDPLSVTYPLRHAQFYRKERHERAIGVSASYGEAGAQGIESSGQVQGLTRVGNHPLAYAAFLSVNDSSAARDNNEAQSGLLSLRFGTVRNGRDGFVGRLTLDASERGLPGQFSTLDPDDREQNINTAIDLGYTRINAWNDRWMFRVAYGNGDRDYENPGAFGNTLSDLELSLAASFGVDAAQDFASRGLYDTAFSIPNEALVAVNPPPALPITDQIGAGLLPLRDDDDPVRKIKSNADLLSLQVRRLLSVNGSDVSYGVEYGSIENTTRRIENIFQISGVGALVDFDNAAQISIFDLGTAVPATERQETKSEMLQAHVSTVWRADEHWRLEAGLYPTLLRSDFRLPDLGISVSSEDLTVDPRLGIAWASQQQQIRLVLQRTRTPFGVDTISPLGALGLLPKRNQGIFAEETDSAILRFERDVTDQVFVSVGAEHQKMRNASASRSGERLEQSAFFSDKARLTVIDGTVEWKLGDRTAASSSLVLSDGEISGSGPYAGNDLPLVPDHTASVAYTWVDPRFFRAQIGLAHIGKRFADGTNLIELDSATVLTGNFSKESRDKTWLFTLSGTAAASDDDPFFPGRKASAYQVRAGFSRRW</sequence>
<evidence type="ECO:0000256" key="1">
    <source>
        <dbReference type="ARBA" id="ARBA00004442"/>
    </source>
</evidence>
<name>A0A059FS45_9PROT</name>
<dbReference type="InterPro" id="IPR011990">
    <property type="entry name" value="TPR-like_helical_dom_sf"/>
</dbReference>
<dbReference type="Pfam" id="PF04773">
    <property type="entry name" value="FecR"/>
    <property type="match status" value="1"/>
</dbReference>
<accession>A0A059FS45</accession>
<reference evidence="6 7" key="1">
    <citation type="journal article" date="2014" name="Antonie Van Leeuwenhoek">
        <title>Hyphomonas beringensis sp. nov. and Hyphomonas chukchiensis sp. nov., isolated from surface seawater of the Bering Sea and Chukchi Sea.</title>
        <authorList>
            <person name="Li C."/>
            <person name="Lai Q."/>
            <person name="Li G."/>
            <person name="Dong C."/>
            <person name="Wang J."/>
            <person name="Liao Y."/>
            <person name="Shao Z."/>
        </authorList>
    </citation>
    <scope>NUCLEOTIDE SEQUENCE [LARGE SCALE GENOMIC DNA]</scope>
    <source>
        <strain evidence="6 7">MHS-2</strain>
    </source>
</reference>
<comment type="subcellular location">
    <subcellularLocation>
        <location evidence="1">Cell outer membrane</location>
    </subcellularLocation>
</comment>
<dbReference type="Gene3D" id="2.40.170.20">
    <property type="entry name" value="TonB-dependent receptor, beta-barrel domain"/>
    <property type="match status" value="1"/>
</dbReference>
<dbReference type="eggNOG" id="COG0457">
    <property type="taxonomic scope" value="Bacteria"/>
</dbReference>
<dbReference type="InterPro" id="IPR036942">
    <property type="entry name" value="Beta-barrel_TonB_sf"/>
</dbReference>
<dbReference type="SUPFAM" id="SSF48452">
    <property type="entry name" value="TPR-like"/>
    <property type="match status" value="1"/>
</dbReference>
<evidence type="ECO:0000313" key="6">
    <source>
        <dbReference type="EMBL" id="KCZ93432.1"/>
    </source>
</evidence>
<evidence type="ECO:0000256" key="4">
    <source>
        <dbReference type="PROSITE-ProRule" id="PRU00339"/>
    </source>
</evidence>
<evidence type="ECO:0000256" key="3">
    <source>
        <dbReference type="ARBA" id="ARBA00023237"/>
    </source>
</evidence>
<dbReference type="AlphaFoldDB" id="A0A059FS45"/>
<comment type="caution">
    <text evidence="6">The sequence shown here is derived from an EMBL/GenBank/DDBJ whole genome shotgun (WGS) entry which is preliminary data.</text>
</comment>
<keyword evidence="4" id="KW-0802">TPR repeat</keyword>
<evidence type="ECO:0000256" key="2">
    <source>
        <dbReference type="ARBA" id="ARBA00023136"/>
    </source>
</evidence>
<feature type="repeat" description="TPR" evidence="4">
    <location>
        <begin position="438"/>
        <end position="471"/>
    </location>
</feature>
<gene>
    <name evidence="6" type="ORF">HJO_06235</name>
</gene>
<keyword evidence="2" id="KW-0472">Membrane</keyword>
<dbReference type="InterPro" id="IPR019734">
    <property type="entry name" value="TPR_rpt"/>
</dbReference>
<dbReference type="PANTHER" id="PTHR38731">
    <property type="entry name" value="LIPL45-RELATED LIPOPROTEIN-RELATED"/>
    <property type="match status" value="1"/>
</dbReference>
<dbReference type="Pfam" id="PF14559">
    <property type="entry name" value="TPR_19"/>
    <property type="match status" value="1"/>
</dbReference>
<dbReference type="Gene3D" id="2.60.120.1440">
    <property type="match status" value="1"/>
</dbReference>
<dbReference type="PANTHER" id="PTHR38731:SF1">
    <property type="entry name" value="FECR PROTEIN DOMAIN-CONTAINING PROTEIN"/>
    <property type="match status" value="1"/>
</dbReference>
<protein>
    <recommendedName>
        <fullName evidence="5">FecR protein domain-containing protein</fullName>
    </recommendedName>
</protein>
<dbReference type="eggNOG" id="COG3712">
    <property type="taxonomic scope" value="Bacteria"/>
</dbReference>
<keyword evidence="7" id="KW-1185">Reference proteome</keyword>
<evidence type="ECO:0000313" key="7">
    <source>
        <dbReference type="Proteomes" id="UP000025171"/>
    </source>
</evidence>
<dbReference type="SUPFAM" id="SSF56935">
    <property type="entry name" value="Porins"/>
    <property type="match status" value="1"/>
</dbReference>
<evidence type="ECO:0000259" key="5">
    <source>
        <dbReference type="Pfam" id="PF04773"/>
    </source>
</evidence>
<dbReference type="Gene3D" id="1.25.40.10">
    <property type="entry name" value="Tetratricopeptide repeat domain"/>
    <property type="match status" value="1"/>
</dbReference>
<dbReference type="eggNOG" id="COG4206">
    <property type="taxonomic scope" value="Bacteria"/>
</dbReference>
<dbReference type="STRING" id="1280950.HJO_06235"/>
<dbReference type="GO" id="GO:0009279">
    <property type="term" value="C:cell outer membrane"/>
    <property type="evidence" value="ECO:0007669"/>
    <property type="project" value="UniProtKB-SubCell"/>
</dbReference>